<dbReference type="AlphaFoldDB" id="A0AAV4UJ70"/>
<evidence type="ECO:0000313" key="1">
    <source>
        <dbReference type="EMBL" id="GIY57755.1"/>
    </source>
</evidence>
<gene>
    <name evidence="1" type="ORF">CDAR_544641</name>
</gene>
<evidence type="ECO:0000313" key="2">
    <source>
        <dbReference type="Proteomes" id="UP001054837"/>
    </source>
</evidence>
<reference evidence="1 2" key="1">
    <citation type="submission" date="2021-06" db="EMBL/GenBank/DDBJ databases">
        <title>Caerostris darwini draft genome.</title>
        <authorList>
            <person name="Kono N."/>
            <person name="Arakawa K."/>
        </authorList>
    </citation>
    <scope>NUCLEOTIDE SEQUENCE [LARGE SCALE GENOMIC DNA]</scope>
</reference>
<dbReference type="Proteomes" id="UP001054837">
    <property type="component" value="Unassembled WGS sequence"/>
</dbReference>
<keyword evidence="2" id="KW-1185">Reference proteome</keyword>
<dbReference type="EMBL" id="BPLQ01011405">
    <property type="protein sequence ID" value="GIY57755.1"/>
    <property type="molecule type" value="Genomic_DNA"/>
</dbReference>
<protein>
    <submittedName>
        <fullName evidence="1">Uncharacterized protein</fullName>
    </submittedName>
</protein>
<proteinExistence type="predicted"/>
<organism evidence="1 2">
    <name type="scientific">Caerostris darwini</name>
    <dbReference type="NCBI Taxonomy" id="1538125"/>
    <lineage>
        <taxon>Eukaryota</taxon>
        <taxon>Metazoa</taxon>
        <taxon>Ecdysozoa</taxon>
        <taxon>Arthropoda</taxon>
        <taxon>Chelicerata</taxon>
        <taxon>Arachnida</taxon>
        <taxon>Araneae</taxon>
        <taxon>Araneomorphae</taxon>
        <taxon>Entelegynae</taxon>
        <taxon>Araneoidea</taxon>
        <taxon>Araneidae</taxon>
        <taxon>Caerostris</taxon>
    </lineage>
</organism>
<name>A0AAV4UJ70_9ARAC</name>
<accession>A0AAV4UJ70</accession>
<comment type="caution">
    <text evidence="1">The sequence shown here is derived from an EMBL/GenBank/DDBJ whole genome shotgun (WGS) entry which is preliminary data.</text>
</comment>
<sequence>MAFGKYGMDMAFDIDGMDTAFDIDGMDMALENMAWIRHLENMDMAFCIGAWIWHWKTWRGYGIGEHSMDIAFGKHCCSIMGCGW</sequence>